<evidence type="ECO:0000259" key="2">
    <source>
        <dbReference type="Pfam" id="PF11127"/>
    </source>
</evidence>
<proteinExistence type="predicted"/>
<keyword evidence="1" id="KW-1133">Transmembrane helix</keyword>
<protein>
    <submittedName>
        <fullName evidence="3">PF11127 family protein</fullName>
    </submittedName>
</protein>
<sequence length="67" mass="7390">MESFMDTNENKLDRFLRSFVGVLVIGWGLYSQSWLGAFGIIPLTTGVVGWCPAYALFGFSTCESSES</sequence>
<reference evidence="3 4" key="1">
    <citation type="submission" date="2013-05" db="EMBL/GenBank/DDBJ databases">
        <authorList>
            <person name="Harkins D.M."/>
            <person name="Durkin A.S."/>
            <person name="Brinkac L.M."/>
            <person name="Haft D.H."/>
            <person name="Selengut J.D."/>
            <person name="Sanka R."/>
            <person name="DePew J."/>
            <person name="Purushe J."/>
            <person name="Hartskeerl R.A."/>
            <person name="Ahmed A."/>
            <person name="van der Linden H."/>
            <person name="Goris M.G.A."/>
            <person name="Vinetz J.M."/>
            <person name="Sutton G.G."/>
            <person name="Nierman W.C."/>
            <person name="Fouts D.E."/>
        </authorList>
    </citation>
    <scope>NUCLEOTIDE SEQUENCE [LARGE SCALE GENOMIC DNA]</scope>
    <source>
        <strain evidence="3 4">10</strain>
    </source>
</reference>
<name>V6HRT2_9LEPT</name>
<accession>V6HRT2</accession>
<keyword evidence="1" id="KW-0812">Transmembrane</keyword>
<dbReference type="Pfam" id="PF11127">
    <property type="entry name" value="YgaP-like_TM"/>
    <property type="match status" value="1"/>
</dbReference>
<dbReference type="AlphaFoldDB" id="V6HRT2"/>
<feature type="transmembrane region" description="Helical" evidence="1">
    <location>
        <begin position="12"/>
        <end position="30"/>
    </location>
</feature>
<comment type="caution">
    <text evidence="3">The sequence shown here is derived from an EMBL/GenBank/DDBJ whole genome shotgun (WGS) entry which is preliminary data.</text>
</comment>
<evidence type="ECO:0000313" key="4">
    <source>
        <dbReference type="Proteomes" id="UP000018719"/>
    </source>
</evidence>
<dbReference type="InterPro" id="IPR021309">
    <property type="entry name" value="YgaP-like_TM"/>
</dbReference>
<gene>
    <name evidence="3" type="ORF">LEP1GSC047_1817</name>
</gene>
<evidence type="ECO:0000256" key="1">
    <source>
        <dbReference type="SAM" id="Phobius"/>
    </source>
</evidence>
<dbReference type="EMBL" id="AHMM02000025">
    <property type="protein sequence ID" value="EQA35249.1"/>
    <property type="molecule type" value="Genomic_DNA"/>
</dbReference>
<dbReference type="Proteomes" id="UP000018719">
    <property type="component" value="Unassembled WGS sequence"/>
</dbReference>
<dbReference type="STRING" id="1049790.LEP1GSC047_1817"/>
<feature type="domain" description="Inner membrane protein YgaP-like transmembrane" evidence="2">
    <location>
        <begin position="5"/>
        <end position="64"/>
    </location>
</feature>
<organism evidence="3 4">
    <name type="scientific">Leptospira inadai serovar Lyme str. 10</name>
    <dbReference type="NCBI Taxonomy" id="1049790"/>
    <lineage>
        <taxon>Bacteria</taxon>
        <taxon>Pseudomonadati</taxon>
        <taxon>Spirochaetota</taxon>
        <taxon>Spirochaetia</taxon>
        <taxon>Leptospirales</taxon>
        <taxon>Leptospiraceae</taxon>
        <taxon>Leptospira</taxon>
    </lineage>
</organism>
<evidence type="ECO:0000313" key="3">
    <source>
        <dbReference type="EMBL" id="EQA35249.1"/>
    </source>
</evidence>
<keyword evidence="1" id="KW-0472">Membrane</keyword>